<dbReference type="CDD" id="cd04301">
    <property type="entry name" value="NAT_SF"/>
    <property type="match status" value="1"/>
</dbReference>
<dbReference type="Pfam" id="PF13527">
    <property type="entry name" value="Acetyltransf_9"/>
    <property type="match status" value="1"/>
</dbReference>
<evidence type="ECO:0000313" key="2">
    <source>
        <dbReference type="EMBL" id="HCO68988.1"/>
    </source>
</evidence>
<dbReference type="SUPFAM" id="SSF55729">
    <property type="entry name" value="Acyl-CoA N-acyltransferases (Nat)"/>
    <property type="match status" value="1"/>
</dbReference>
<keyword evidence="2" id="KW-0808">Transferase</keyword>
<sequence>MSNPARAEVGDLQGMIDLASLVFKSEMGKIFPVLFSEENVENMTIVKEDGRPVSMIGLLPREISLFGHRIKAGLIGSVCTHPDYRGKNYGAVNLAKTEELAIDIGLAILIISGGRGLYQRFGAIRPPGMKRILVKPGRTASMREARISDIDKILYLHRLKPLRYIRNFTDFEKTFSTGYAEARKAKTFLSEKAYITVVEREDSHYVIEYGGSSKEVISMTRGYIEKLGLKECIIVAERHFRAEESLPFEFPGTAKIISKRSFFDQMEGYFTEIMPSEDYDRFIETVERLSLAEFNQEVFCCSKFKGLPLSLPNYGFDYI</sequence>
<dbReference type="AlphaFoldDB" id="A0A3D3TIP0"/>
<dbReference type="InterPro" id="IPR016181">
    <property type="entry name" value="Acyl_CoA_acyltransferase"/>
</dbReference>
<comment type="caution">
    <text evidence="2">The sequence shown here is derived from an EMBL/GenBank/DDBJ whole genome shotgun (WGS) entry which is preliminary data.</text>
</comment>
<reference evidence="2 3" key="1">
    <citation type="journal article" date="2018" name="Nat. Biotechnol.">
        <title>A standardized bacterial taxonomy based on genome phylogeny substantially revises the tree of life.</title>
        <authorList>
            <person name="Parks D.H."/>
            <person name="Chuvochina M."/>
            <person name="Waite D.W."/>
            <person name="Rinke C."/>
            <person name="Skarshewski A."/>
            <person name="Chaumeil P.A."/>
            <person name="Hugenholtz P."/>
        </authorList>
    </citation>
    <scope>NUCLEOTIDE SEQUENCE [LARGE SCALE GENOMIC DNA]</scope>
    <source>
        <strain evidence="2">UBA9905</strain>
    </source>
</reference>
<name>A0A3D3TIP0_9BACT</name>
<dbReference type="Gene3D" id="3.40.630.30">
    <property type="match status" value="1"/>
</dbReference>
<dbReference type="GO" id="GO:0016747">
    <property type="term" value="F:acyltransferase activity, transferring groups other than amino-acyl groups"/>
    <property type="evidence" value="ECO:0007669"/>
    <property type="project" value="InterPro"/>
</dbReference>
<evidence type="ECO:0000259" key="1">
    <source>
        <dbReference type="PROSITE" id="PS51186"/>
    </source>
</evidence>
<gene>
    <name evidence="2" type="ORF">DIT26_00115</name>
</gene>
<feature type="domain" description="N-acetyltransferase" evidence="1">
    <location>
        <begin position="2"/>
        <end position="147"/>
    </location>
</feature>
<proteinExistence type="predicted"/>
<dbReference type="Proteomes" id="UP000264215">
    <property type="component" value="Unassembled WGS sequence"/>
</dbReference>
<dbReference type="PROSITE" id="PS51186">
    <property type="entry name" value="GNAT"/>
    <property type="match status" value="1"/>
</dbReference>
<evidence type="ECO:0000313" key="3">
    <source>
        <dbReference type="Proteomes" id="UP000264215"/>
    </source>
</evidence>
<accession>A0A3D3TIP0</accession>
<dbReference type="InterPro" id="IPR000182">
    <property type="entry name" value="GNAT_dom"/>
</dbReference>
<dbReference type="EMBL" id="DQBS01000002">
    <property type="protein sequence ID" value="HCO68988.1"/>
    <property type="molecule type" value="Genomic_DNA"/>
</dbReference>
<organism evidence="2 3">
    <name type="scientific">Mesotoga infera</name>
    <dbReference type="NCBI Taxonomy" id="1236046"/>
    <lineage>
        <taxon>Bacteria</taxon>
        <taxon>Thermotogati</taxon>
        <taxon>Thermotogota</taxon>
        <taxon>Thermotogae</taxon>
        <taxon>Kosmotogales</taxon>
        <taxon>Kosmotogaceae</taxon>
        <taxon>Mesotoga</taxon>
    </lineage>
</organism>
<protein>
    <submittedName>
        <fullName evidence="2">GCN5-related N-acetyltransferase</fullName>
    </submittedName>
</protein>